<organism evidence="2 3">
    <name type="scientific">Treponema saccharophilum DSM 2985</name>
    <dbReference type="NCBI Taxonomy" id="907348"/>
    <lineage>
        <taxon>Bacteria</taxon>
        <taxon>Pseudomonadati</taxon>
        <taxon>Spirochaetota</taxon>
        <taxon>Spirochaetia</taxon>
        <taxon>Spirochaetales</taxon>
        <taxon>Treponemataceae</taxon>
        <taxon>Treponema</taxon>
    </lineage>
</organism>
<keyword evidence="1" id="KW-0732">Signal</keyword>
<reference evidence="2 3" key="1">
    <citation type="submission" date="2011-09" db="EMBL/GenBank/DDBJ databases">
        <title>The draft genome of Treponema saccharophilum DSM 2985.</title>
        <authorList>
            <consortium name="US DOE Joint Genome Institute (JGI-PGF)"/>
            <person name="Lucas S."/>
            <person name="Copeland A."/>
            <person name="Lapidus A."/>
            <person name="Glavina del Rio T."/>
            <person name="Dalin E."/>
            <person name="Tice H."/>
            <person name="Bruce D."/>
            <person name="Goodwin L."/>
            <person name="Pitluck S."/>
            <person name="Peters L."/>
            <person name="Kyrpides N."/>
            <person name="Mavromatis K."/>
            <person name="Ivanova N."/>
            <person name="Markowitz V."/>
            <person name="Cheng J.-F."/>
            <person name="Hugenholtz P."/>
            <person name="Woyke T."/>
            <person name="Wu D."/>
            <person name="Gronow S."/>
            <person name="Wellnitz S."/>
            <person name="Brambilla E."/>
            <person name="Klenk H.-P."/>
            <person name="Eisen J.A."/>
        </authorList>
    </citation>
    <scope>NUCLEOTIDE SEQUENCE [LARGE SCALE GENOMIC DNA]</scope>
    <source>
        <strain evidence="2 3">DSM 2985</strain>
    </source>
</reference>
<gene>
    <name evidence="2" type="ORF">TresaDRAFT_0950</name>
</gene>
<evidence type="ECO:0000313" key="2">
    <source>
        <dbReference type="EMBL" id="EIC01125.1"/>
    </source>
</evidence>
<dbReference type="Proteomes" id="UP000003571">
    <property type="component" value="Unassembled WGS sequence"/>
</dbReference>
<feature type="signal peptide" evidence="1">
    <location>
        <begin position="1"/>
        <end position="21"/>
    </location>
</feature>
<evidence type="ECO:0000256" key="1">
    <source>
        <dbReference type="SAM" id="SignalP"/>
    </source>
</evidence>
<dbReference type="STRING" id="907348.TresaDRAFT_0950"/>
<evidence type="ECO:0008006" key="4">
    <source>
        <dbReference type="Google" id="ProtNLM"/>
    </source>
</evidence>
<name>H7EN61_9SPIR</name>
<dbReference type="PATRIC" id="fig|907348.3.peg.2379"/>
<dbReference type="OrthoDB" id="360707at2"/>
<feature type="chain" id="PRO_5003610262" description="Conjugative transposon protein TraO" evidence="1">
    <location>
        <begin position="22"/>
        <end position="161"/>
    </location>
</feature>
<evidence type="ECO:0000313" key="3">
    <source>
        <dbReference type="Proteomes" id="UP000003571"/>
    </source>
</evidence>
<accession>H7EN61</accession>
<comment type="caution">
    <text evidence="2">The sequence shown here is derived from an EMBL/GenBank/DDBJ whole genome shotgun (WGS) entry which is preliminary data.</text>
</comment>
<dbReference type="EMBL" id="AGRW01000052">
    <property type="protein sequence ID" value="EIC01125.1"/>
    <property type="molecule type" value="Genomic_DNA"/>
</dbReference>
<protein>
    <recommendedName>
        <fullName evidence="4">Conjugative transposon protein TraO</fullName>
    </recommendedName>
</protein>
<dbReference type="RefSeq" id="WP_002705878.1">
    <property type="nucleotide sequence ID" value="NZ_AGRW01000052.1"/>
</dbReference>
<proteinExistence type="predicted"/>
<dbReference type="AlphaFoldDB" id="H7EN61"/>
<sequence length="161" mass="17264">MRKIALVFALLFGLASANVFALGIGIQAGPVVGSGFHSGGAVTFKLDQLPCVFAVSIPSFDPFAIGVTADWWMENPTIQDFWKWYYGFGAAGALYVHGDDGDSGAALGIGGRILIGTNVLLCKDVLEIYAQAAWQPMLFIGNGIGTHFFNFPIDIGVRLWF</sequence>
<keyword evidence="3" id="KW-1185">Reference proteome</keyword>